<protein>
    <recommendedName>
        <fullName evidence="3">DUF2281 domain-containing protein</fullName>
    </recommendedName>
</protein>
<evidence type="ECO:0000313" key="1">
    <source>
        <dbReference type="EMBL" id="SEH06425.1"/>
    </source>
</evidence>
<evidence type="ECO:0008006" key="3">
    <source>
        <dbReference type="Google" id="ProtNLM"/>
    </source>
</evidence>
<organism evidence="1 2">
    <name type="scientific">Candidatus Venteria ishoeyi</name>
    <dbReference type="NCBI Taxonomy" id="1899563"/>
    <lineage>
        <taxon>Bacteria</taxon>
        <taxon>Pseudomonadati</taxon>
        <taxon>Pseudomonadota</taxon>
        <taxon>Gammaproteobacteria</taxon>
        <taxon>Thiotrichales</taxon>
        <taxon>Thiotrichaceae</taxon>
        <taxon>Venteria</taxon>
    </lineage>
</organism>
<dbReference type="AlphaFoldDB" id="A0A1H6FBP5"/>
<evidence type="ECO:0000313" key="2">
    <source>
        <dbReference type="Proteomes" id="UP000236724"/>
    </source>
</evidence>
<accession>A0A1H6FBP5</accession>
<sequence>MQTVNLDKLLPQARLELLDFYEFLLGKYASAEQPQTSMKKMSRWSKIAQRVHEDTRYPGGWSTQLKQDMCDFQENFSFKHTVCTFWIVKR</sequence>
<dbReference type="EMBL" id="FMSV02000492">
    <property type="protein sequence ID" value="SEH06425.1"/>
    <property type="molecule type" value="Genomic_DNA"/>
</dbReference>
<keyword evidence="2" id="KW-1185">Reference proteome</keyword>
<gene>
    <name evidence="1" type="ORF">MBHS_02287</name>
</gene>
<dbReference type="Proteomes" id="UP000236724">
    <property type="component" value="Unassembled WGS sequence"/>
</dbReference>
<proteinExistence type="predicted"/>
<reference evidence="1 2" key="1">
    <citation type="submission" date="2016-10" db="EMBL/GenBank/DDBJ databases">
        <authorList>
            <person name="de Groot N.N."/>
        </authorList>
    </citation>
    <scope>NUCLEOTIDE SEQUENCE [LARGE SCALE GENOMIC DNA]</scope>
    <source>
        <strain evidence="1">MBHS1</strain>
    </source>
</reference>
<name>A0A1H6FBP5_9GAMM</name>